<dbReference type="InterPro" id="IPR013974">
    <property type="entry name" value="SAF"/>
</dbReference>
<dbReference type="eggNOG" id="COG3266">
    <property type="taxonomic scope" value="Bacteria"/>
</dbReference>
<keyword evidence="4" id="KW-1185">Reference proteome</keyword>
<dbReference type="STRING" id="997296.PB1_05782"/>
<protein>
    <recommendedName>
        <fullName evidence="2">SAF domain-containing protein</fullName>
    </recommendedName>
</protein>
<name>I3E030_BACMT</name>
<dbReference type="SMART" id="SM00858">
    <property type="entry name" value="SAF"/>
    <property type="match status" value="1"/>
</dbReference>
<evidence type="ECO:0000256" key="1">
    <source>
        <dbReference type="SAM" id="MobiDB-lite"/>
    </source>
</evidence>
<dbReference type="AlphaFoldDB" id="I3E030"/>
<dbReference type="CDD" id="cd11614">
    <property type="entry name" value="SAF_CpaB_FlgA_like"/>
    <property type="match status" value="1"/>
</dbReference>
<evidence type="ECO:0000313" key="4">
    <source>
        <dbReference type="Proteomes" id="UP000010523"/>
    </source>
</evidence>
<dbReference type="PATRIC" id="fig|997296.3.peg.1236"/>
<feature type="region of interest" description="Disordered" evidence="1">
    <location>
        <begin position="206"/>
        <end position="253"/>
    </location>
</feature>
<sequence length="253" mass="28036">MLESKRRASIFLILAFLLALAAGYLVLQKVKDLNAELGGMTKIYVAKEDIPARTLIQESQITTMEIPNRFVNKAHVTDKDDLVNMVLVVPLSKEEIIAKNMLKPFSELRQENNRLVAMYPSEKVQFDQVIETLDRVDIIVSTENNGKPTTEIFMRDVPVAFAQGEGEKFAGVALEVSIEDAPKLIHIQNYADKVRVLKANVGKDDSEALTNESQEAAKQAAVKKQSNGNQPHTKPAANPSEQKTEPANGKKPK</sequence>
<reference evidence="3 4" key="1">
    <citation type="journal article" date="2012" name="Appl. Environ. Microbiol.">
        <title>Genome Sequence of Thermotolerant Bacillus methanolicus: Features and Regulation Related to Methylotrophy and Production of L-Lysine and L-Glutamate from Methanol.</title>
        <authorList>
            <person name="Heggeset T.M."/>
            <person name="Krog A."/>
            <person name="Balzer S."/>
            <person name="Wentzel A."/>
            <person name="Ellingsen T.E."/>
            <person name="Brautaset T."/>
        </authorList>
    </citation>
    <scope>NUCLEOTIDE SEQUENCE [LARGE SCALE GENOMIC DNA]</scope>
    <source>
        <strain evidence="3 4">PB1</strain>
    </source>
</reference>
<dbReference type="Gene3D" id="3.90.1210.10">
    <property type="entry name" value="Antifreeze-like/N-acetylneuraminic acid synthase C-terminal domain"/>
    <property type="match status" value="1"/>
</dbReference>
<dbReference type="Proteomes" id="UP000010523">
    <property type="component" value="Unassembled WGS sequence"/>
</dbReference>
<dbReference type="EMBL" id="AFEU01000002">
    <property type="protein sequence ID" value="EIJ79851.1"/>
    <property type="molecule type" value="Genomic_DNA"/>
</dbReference>
<evidence type="ECO:0000313" key="3">
    <source>
        <dbReference type="EMBL" id="EIJ79851.1"/>
    </source>
</evidence>
<organism evidence="3 4">
    <name type="scientific">Bacillus methanolicus PB1</name>
    <dbReference type="NCBI Taxonomy" id="997296"/>
    <lineage>
        <taxon>Bacteria</taxon>
        <taxon>Bacillati</taxon>
        <taxon>Bacillota</taxon>
        <taxon>Bacilli</taxon>
        <taxon>Bacillales</taxon>
        <taxon>Bacillaceae</taxon>
        <taxon>Bacillus</taxon>
    </lineage>
</organism>
<proteinExistence type="predicted"/>
<evidence type="ECO:0000259" key="2">
    <source>
        <dbReference type="SMART" id="SM00858"/>
    </source>
</evidence>
<accession>I3E030</accession>
<dbReference type="OrthoDB" id="2989382at2"/>
<feature type="compositionally biased region" description="Low complexity" evidence="1">
    <location>
        <begin position="214"/>
        <end position="225"/>
    </location>
</feature>
<dbReference type="Pfam" id="PF08666">
    <property type="entry name" value="SAF"/>
    <property type="match status" value="1"/>
</dbReference>
<gene>
    <name evidence="3" type="ORF">PB1_05782</name>
</gene>
<comment type="caution">
    <text evidence="3">The sequence shown here is derived from an EMBL/GenBank/DDBJ whole genome shotgun (WGS) entry which is preliminary data.</text>
</comment>
<feature type="domain" description="SAF" evidence="2">
    <location>
        <begin position="41"/>
        <end position="103"/>
    </location>
</feature>